<feature type="region of interest" description="Disordered" evidence="18">
    <location>
        <begin position="159"/>
        <end position="206"/>
    </location>
</feature>
<keyword evidence="11" id="KW-0010">Activator</keyword>
<evidence type="ECO:0000256" key="5">
    <source>
        <dbReference type="ARBA" id="ARBA00022782"/>
    </source>
</evidence>
<keyword evidence="9 15" id="KW-0238">DNA-binding</keyword>
<dbReference type="GO" id="GO:0007409">
    <property type="term" value="P:axonogenesis"/>
    <property type="evidence" value="ECO:0007669"/>
    <property type="project" value="TreeGrafter"/>
</dbReference>
<dbReference type="Pfam" id="PF00412">
    <property type="entry name" value="LIM"/>
    <property type="match status" value="2"/>
</dbReference>
<evidence type="ECO:0000256" key="14">
    <source>
        <dbReference type="ARBA" id="ARBA00041167"/>
    </source>
</evidence>
<reference evidence="21 22" key="1">
    <citation type="submission" date="2020-06" db="EMBL/GenBank/DDBJ databases">
        <authorList>
            <person name="Li R."/>
            <person name="Bekaert M."/>
        </authorList>
    </citation>
    <scope>NUCLEOTIDE SEQUENCE [LARGE SCALE GENOMIC DNA]</scope>
    <source>
        <strain evidence="22">wild</strain>
    </source>
</reference>
<evidence type="ECO:0000256" key="1">
    <source>
        <dbReference type="ARBA" id="ARBA00004123"/>
    </source>
</evidence>
<feature type="domain" description="LIM zinc-binding" evidence="19">
    <location>
        <begin position="19"/>
        <end position="81"/>
    </location>
</feature>
<evidence type="ECO:0000256" key="16">
    <source>
        <dbReference type="PROSITE-ProRule" id="PRU00125"/>
    </source>
</evidence>
<dbReference type="Proteomes" id="UP000507470">
    <property type="component" value="Unassembled WGS sequence"/>
</dbReference>
<keyword evidence="13 15" id="KW-0539">Nucleus</keyword>
<feature type="domain" description="Homeobox" evidence="20">
    <location>
        <begin position="197"/>
        <end position="257"/>
    </location>
</feature>
<dbReference type="PROSITE" id="PS00478">
    <property type="entry name" value="LIM_DOMAIN_1"/>
    <property type="match status" value="2"/>
</dbReference>
<dbReference type="GO" id="GO:0000981">
    <property type="term" value="F:DNA-binding transcription factor activity, RNA polymerase II-specific"/>
    <property type="evidence" value="ECO:0007669"/>
    <property type="project" value="InterPro"/>
</dbReference>
<evidence type="ECO:0000256" key="13">
    <source>
        <dbReference type="ARBA" id="ARBA00023242"/>
    </source>
</evidence>
<dbReference type="Pfam" id="PF00046">
    <property type="entry name" value="Homeodomain"/>
    <property type="match status" value="1"/>
</dbReference>
<keyword evidence="8 16" id="KW-0440">LIM domain</keyword>
<dbReference type="InterPro" id="IPR017970">
    <property type="entry name" value="Homeobox_CS"/>
</dbReference>
<evidence type="ECO:0000256" key="17">
    <source>
        <dbReference type="RuleBase" id="RU000682"/>
    </source>
</evidence>
<dbReference type="SMART" id="SM00389">
    <property type="entry name" value="HOX"/>
    <property type="match status" value="1"/>
</dbReference>
<comment type="subcellular location">
    <subcellularLocation>
        <location evidence="1 15 17">Nucleus</location>
    </subcellularLocation>
</comment>
<keyword evidence="3 16" id="KW-0479">Metal-binding</keyword>
<accession>A0A6J8EJZ7</accession>
<evidence type="ECO:0000256" key="3">
    <source>
        <dbReference type="ARBA" id="ARBA00022723"/>
    </source>
</evidence>
<feature type="compositionally biased region" description="Basic and acidic residues" evidence="18">
    <location>
        <begin position="159"/>
        <end position="199"/>
    </location>
</feature>
<dbReference type="PANTHER" id="PTHR24204:SF8">
    <property type="entry name" value="TAILUP, ISOFORM A"/>
    <property type="match status" value="1"/>
</dbReference>
<dbReference type="GO" id="GO:0045944">
    <property type="term" value="P:positive regulation of transcription by RNA polymerase II"/>
    <property type="evidence" value="ECO:0007669"/>
    <property type="project" value="InterPro"/>
</dbReference>
<evidence type="ECO:0000256" key="12">
    <source>
        <dbReference type="ARBA" id="ARBA00023163"/>
    </source>
</evidence>
<dbReference type="EMBL" id="CACVKT020009086">
    <property type="protein sequence ID" value="CAC5420263.1"/>
    <property type="molecule type" value="Genomic_DNA"/>
</dbReference>
<keyword evidence="2" id="KW-0217">Developmental protein</keyword>
<evidence type="ECO:0000256" key="18">
    <source>
        <dbReference type="SAM" id="MobiDB-lite"/>
    </source>
</evidence>
<dbReference type="FunFam" id="1.10.10.60:FF:000041">
    <property type="entry name" value="insulin gene enhancer protein ISL-1"/>
    <property type="match status" value="1"/>
</dbReference>
<evidence type="ECO:0000256" key="8">
    <source>
        <dbReference type="ARBA" id="ARBA00023038"/>
    </source>
</evidence>
<dbReference type="GO" id="GO:0005634">
    <property type="term" value="C:nucleus"/>
    <property type="evidence" value="ECO:0007669"/>
    <property type="project" value="UniProtKB-SubCell"/>
</dbReference>
<dbReference type="Gene3D" id="1.10.10.60">
    <property type="entry name" value="Homeodomain-like"/>
    <property type="match status" value="1"/>
</dbReference>
<dbReference type="PROSITE" id="PS50023">
    <property type="entry name" value="LIM_DOMAIN_2"/>
    <property type="match status" value="2"/>
</dbReference>
<dbReference type="PANTHER" id="PTHR24204">
    <property type="entry name" value="INSULIN GENE ENHANCER PROTEIN"/>
    <property type="match status" value="1"/>
</dbReference>
<evidence type="ECO:0000256" key="4">
    <source>
        <dbReference type="ARBA" id="ARBA00022737"/>
    </source>
</evidence>
<dbReference type="GO" id="GO:0003677">
    <property type="term" value="F:DNA binding"/>
    <property type="evidence" value="ECO:0007669"/>
    <property type="project" value="UniProtKB-UniRule"/>
</dbReference>
<evidence type="ECO:0000256" key="15">
    <source>
        <dbReference type="PROSITE-ProRule" id="PRU00108"/>
    </source>
</evidence>
<dbReference type="FunFam" id="2.10.110.10:FF:000034">
    <property type="entry name" value="Insulin gene enhancer protein ISL"/>
    <property type="match status" value="1"/>
</dbReference>
<dbReference type="CDD" id="cd09366">
    <property type="entry name" value="LIM1_Isl"/>
    <property type="match status" value="1"/>
</dbReference>
<dbReference type="InterPro" id="IPR047169">
    <property type="entry name" value="ISL1/2-like"/>
</dbReference>
<name>A0A6J8EJZ7_MYTCO</name>
<proteinExistence type="predicted"/>
<dbReference type="OrthoDB" id="125004at2759"/>
<keyword evidence="12" id="KW-0804">Transcription</keyword>
<keyword evidence="4" id="KW-0677">Repeat</keyword>
<evidence type="ECO:0000259" key="20">
    <source>
        <dbReference type="PROSITE" id="PS50071"/>
    </source>
</evidence>
<dbReference type="Gene3D" id="2.10.110.10">
    <property type="entry name" value="Cysteine Rich Protein"/>
    <property type="match status" value="2"/>
</dbReference>
<dbReference type="InterPro" id="IPR009057">
    <property type="entry name" value="Homeodomain-like_sf"/>
</dbReference>
<keyword evidence="22" id="KW-1185">Reference proteome</keyword>
<feature type="DNA-binding region" description="Homeobox" evidence="15">
    <location>
        <begin position="199"/>
        <end position="258"/>
    </location>
</feature>
<dbReference type="InterPro" id="IPR047244">
    <property type="entry name" value="ISL1/2-like_LIM1"/>
</dbReference>
<dbReference type="AlphaFoldDB" id="A0A6J8EJZ7"/>
<sequence>MTADAQQPQSIGNTNRKISICVGCGSQIHDQFILKVAPDLEWHASCLKCVDCSQYLDESCTCFVRDGKTYCRKDYARLFGAKCSKCHKACSRNDFVMRAKDNLYHIDCFHCVACRRQLIPGDEFALKDNELFCKEDHEVSDIDMNPALEVEDIKIEAEEHTVKTNENAKEKRENGLHKSKGNKDKSKNGESRRKSDQKPTRGRTVLNEKQLHTLCTWYNANPRPDALMKEQLVEMTNLSPRVIRVWFQNKRCKDNKRSILSKQQQQQQQQQQEKNARFCGPLQGIPMVASSPVKHENHIPMNPIEVQSYQQKWQPFNTYRIKNQMDEPPLQQLMNSFDNMESDNSSSFHPNGTGYSDGYVWNHPDYDSNTQFSDSDYNHESRMSSSPYGREYSIESRMSSSPLRWIQRQSCMAELRLILLVGYDYMAKWWNNLY</sequence>
<keyword evidence="5" id="KW-0221">Differentiation</keyword>
<dbReference type="SUPFAM" id="SSF57716">
    <property type="entry name" value="Glucocorticoid receptor-like (DNA-binding domain)"/>
    <property type="match status" value="3"/>
</dbReference>
<protein>
    <recommendedName>
        <fullName evidence="14">Insulin gene enhancer protein ISL-1</fullName>
    </recommendedName>
</protein>
<evidence type="ECO:0000313" key="21">
    <source>
        <dbReference type="EMBL" id="CAC5420263.1"/>
    </source>
</evidence>
<evidence type="ECO:0000256" key="2">
    <source>
        <dbReference type="ARBA" id="ARBA00022473"/>
    </source>
</evidence>
<organism evidence="21 22">
    <name type="scientific">Mytilus coruscus</name>
    <name type="common">Sea mussel</name>
    <dbReference type="NCBI Taxonomy" id="42192"/>
    <lineage>
        <taxon>Eukaryota</taxon>
        <taxon>Metazoa</taxon>
        <taxon>Spiralia</taxon>
        <taxon>Lophotrochozoa</taxon>
        <taxon>Mollusca</taxon>
        <taxon>Bivalvia</taxon>
        <taxon>Autobranchia</taxon>
        <taxon>Pteriomorphia</taxon>
        <taxon>Mytilida</taxon>
        <taxon>Mytiloidea</taxon>
        <taxon>Mytilidae</taxon>
        <taxon>Mytilinae</taxon>
        <taxon>Mytilus</taxon>
    </lineage>
</organism>
<dbReference type="CDD" id="cd00086">
    <property type="entry name" value="homeodomain"/>
    <property type="match status" value="1"/>
</dbReference>
<dbReference type="CDD" id="cd09374">
    <property type="entry name" value="LIM2_Isl"/>
    <property type="match status" value="1"/>
</dbReference>
<dbReference type="FunFam" id="2.10.110.10:FF:000056">
    <property type="entry name" value="insulin gene enhancer protein ISL-1"/>
    <property type="match status" value="1"/>
</dbReference>
<keyword evidence="10 15" id="KW-0371">Homeobox</keyword>
<dbReference type="GO" id="GO:0048665">
    <property type="term" value="P:neuron fate specification"/>
    <property type="evidence" value="ECO:0007669"/>
    <property type="project" value="InterPro"/>
</dbReference>
<evidence type="ECO:0000256" key="7">
    <source>
        <dbReference type="ARBA" id="ARBA00023015"/>
    </source>
</evidence>
<dbReference type="SUPFAM" id="SSF46689">
    <property type="entry name" value="Homeodomain-like"/>
    <property type="match status" value="1"/>
</dbReference>
<dbReference type="SMART" id="SM00132">
    <property type="entry name" value="LIM"/>
    <property type="match status" value="2"/>
</dbReference>
<evidence type="ECO:0000256" key="11">
    <source>
        <dbReference type="ARBA" id="ARBA00023159"/>
    </source>
</evidence>
<evidence type="ECO:0000256" key="9">
    <source>
        <dbReference type="ARBA" id="ARBA00023125"/>
    </source>
</evidence>
<evidence type="ECO:0000256" key="6">
    <source>
        <dbReference type="ARBA" id="ARBA00022833"/>
    </source>
</evidence>
<keyword evidence="6 16" id="KW-0862">Zinc</keyword>
<dbReference type="GO" id="GO:0046872">
    <property type="term" value="F:metal ion binding"/>
    <property type="evidence" value="ECO:0007669"/>
    <property type="project" value="UniProtKB-KW"/>
</dbReference>
<dbReference type="PROSITE" id="PS50071">
    <property type="entry name" value="HOMEOBOX_2"/>
    <property type="match status" value="1"/>
</dbReference>
<keyword evidence="7" id="KW-0805">Transcription regulation</keyword>
<evidence type="ECO:0000256" key="10">
    <source>
        <dbReference type="ARBA" id="ARBA00023155"/>
    </source>
</evidence>
<evidence type="ECO:0000259" key="19">
    <source>
        <dbReference type="PROSITE" id="PS50023"/>
    </source>
</evidence>
<evidence type="ECO:0000313" key="22">
    <source>
        <dbReference type="Proteomes" id="UP000507470"/>
    </source>
</evidence>
<dbReference type="InterPro" id="IPR001781">
    <property type="entry name" value="Znf_LIM"/>
</dbReference>
<feature type="domain" description="LIM zinc-binding" evidence="19">
    <location>
        <begin position="82"/>
        <end position="143"/>
    </location>
</feature>
<dbReference type="PROSITE" id="PS00027">
    <property type="entry name" value="HOMEOBOX_1"/>
    <property type="match status" value="1"/>
</dbReference>
<dbReference type="InterPro" id="IPR001356">
    <property type="entry name" value="HD"/>
</dbReference>
<gene>
    <name evidence="21" type="ORF">MCOR_52500</name>
</gene>